<dbReference type="EMBL" id="JADYXP020000003">
    <property type="protein sequence ID" value="KAL0128757.1"/>
    <property type="molecule type" value="Genomic_DNA"/>
</dbReference>
<protein>
    <submittedName>
        <fullName evidence="1">Uncharacterized protein</fullName>
    </submittedName>
</protein>
<comment type="caution">
    <text evidence="1">The sequence shown here is derived from an EMBL/GenBank/DDBJ whole genome shotgun (WGS) entry which is preliminary data.</text>
</comment>
<accession>A0AAW2GP56</accession>
<evidence type="ECO:0000313" key="2">
    <source>
        <dbReference type="Proteomes" id="UP001430953"/>
    </source>
</evidence>
<reference evidence="1 2" key="1">
    <citation type="submission" date="2023-03" db="EMBL/GenBank/DDBJ databases">
        <title>High recombination rates correlate with genetic variation in Cardiocondyla obscurior ants.</title>
        <authorList>
            <person name="Errbii M."/>
        </authorList>
    </citation>
    <scope>NUCLEOTIDE SEQUENCE [LARGE SCALE GENOMIC DNA]</scope>
    <source>
        <strain evidence="1">Alpha-2009</strain>
        <tissue evidence="1">Whole body</tissue>
    </source>
</reference>
<dbReference type="Proteomes" id="UP001430953">
    <property type="component" value="Unassembled WGS sequence"/>
</dbReference>
<organism evidence="1 2">
    <name type="scientific">Cardiocondyla obscurior</name>
    <dbReference type="NCBI Taxonomy" id="286306"/>
    <lineage>
        <taxon>Eukaryota</taxon>
        <taxon>Metazoa</taxon>
        <taxon>Ecdysozoa</taxon>
        <taxon>Arthropoda</taxon>
        <taxon>Hexapoda</taxon>
        <taxon>Insecta</taxon>
        <taxon>Pterygota</taxon>
        <taxon>Neoptera</taxon>
        <taxon>Endopterygota</taxon>
        <taxon>Hymenoptera</taxon>
        <taxon>Apocrita</taxon>
        <taxon>Aculeata</taxon>
        <taxon>Formicoidea</taxon>
        <taxon>Formicidae</taxon>
        <taxon>Myrmicinae</taxon>
        <taxon>Cardiocondyla</taxon>
    </lineage>
</organism>
<gene>
    <name evidence="1" type="ORF">PUN28_003861</name>
</gene>
<keyword evidence="2" id="KW-1185">Reference proteome</keyword>
<name>A0AAW2GP56_9HYME</name>
<proteinExistence type="predicted"/>
<evidence type="ECO:0000313" key="1">
    <source>
        <dbReference type="EMBL" id="KAL0128757.1"/>
    </source>
</evidence>
<dbReference type="AlphaFoldDB" id="A0AAW2GP56"/>
<sequence length="219" mass="26458">MQRRVYKYIYICKVSLCERSLVAIISYFHFPFPFAKKVMRETLSVIARTIENYNDTCGYFSFSFFFKREIDRQTTERERKRDRIKLHRILFKISKHVQSWYIRRPPHKCNFPPVINVNRIRIRSTELTVSSIIVALLRNLTDPKKKKKIKKEKKKKKPWTYPNIYSKHQAKGKRKDEGDETEEKFMETEETNIIQHYYDYCRVGTVLEDALPVNVTYVK</sequence>